<dbReference type="InterPro" id="IPR009081">
    <property type="entry name" value="PP-bd_ACP"/>
</dbReference>
<accession>A0AAN9UC52</accession>
<evidence type="ECO:0000256" key="1">
    <source>
        <dbReference type="ARBA" id="ARBA00022450"/>
    </source>
</evidence>
<evidence type="ECO:0000256" key="2">
    <source>
        <dbReference type="ARBA" id="ARBA00022553"/>
    </source>
</evidence>
<dbReference type="AlphaFoldDB" id="A0AAN9UC52"/>
<keyword evidence="1" id="KW-0596">Phosphopantetheine</keyword>
<dbReference type="PANTHER" id="PTHR43439:SF2">
    <property type="entry name" value="ENZYME, PUTATIVE (JCVI)-RELATED"/>
    <property type="match status" value="1"/>
</dbReference>
<dbReference type="PROSITE" id="PS00455">
    <property type="entry name" value="AMP_BINDING"/>
    <property type="match status" value="1"/>
</dbReference>
<gene>
    <name evidence="4" type="ORF">SLS62_009825</name>
</gene>
<dbReference type="Gene3D" id="3.40.50.12780">
    <property type="entry name" value="N-terminal domain of ligase-like"/>
    <property type="match status" value="1"/>
</dbReference>
<dbReference type="PROSITE" id="PS50075">
    <property type="entry name" value="CARRIER"/>
    <property type="match status" value="1"/>
</dbReference>
<dbReference type="Pfam" id="PF00550">
    <property type="entry name" value="PP-binding"/>
    <property type="match status" value="1"/>
</dbReference>
<organism evidence="4 5">
    <name type="scientific">Diatrype stigma</name>
    <dbReference type="NCBI Taxonomy" id="117547"/>
    <lineage>
        <taxon>Eukaryota</taxon>
        <taxon>Fungi</taxon>
        <taxon>Dikarya</taxon>
        <taxon>Ascomycota</taxon>
        <taxon>Pezizomycotina</taxon>
        <taxon>Sordariomycetes</taxon>
        <taxon>Xylariomycetidae</taxon>
        <taxon>Xylariales</taxon>
        <taxon>Diatrypaceae</taxon>
        <taxon>Diatrype</taxon>
    </lineage>
</organism>
<name>A0AAN9UC52_9PEZI</name>
<dbReference type="InterPro" id="IPR042099">
    <property type="entry name" value="ANL_N_sf"/>
</dbReference>
<evidence type="ECO:0000313" key="5">
    <source>
        <dbReference type="Proteomes" id="UP001320420"/>
    </source>
</evidence>
<dbReference type="Proteomes" id="UP001320420">
    <property type="component" value="Unassembled WGS sequence"/>
</dbReference>
<dbReference type="Pfam" id="PF23562">
    <property type="entry name" value="AMP-binding_C_3"/>
    <property type="match status" value="1"/>
</dbReference>
<keyword evidence="2" id="KW-0597">Phosphoprotein</keyword>
<dbReference type="Pfam" id="PF00501">
    <property type="entry name" value="AMP-binding"/>
    <property type="match status" value="1"/>
</dbReference>
<dbReference type="PROSITE" id="PS00012">
    <property type="entry name" value="PHOSPHOPANTETHEINE"/>
    <property type="match status" value="1"/>
</dbReference>
<dbReference type="SUPFAM" id="SSF51735">
    <property type="entry name" value="NAD(P)-binding Rossmann-fold domains"/>
    <property type="match status" value="1"/>
</dbReference>
<proteinExistence type="predicted"/>
<evidence type="ECO:0000313" key="4">
    <source>
        <dbReference type="EMBL" id="KAK7745196.1"/>
    </source>
</evidence>
<dbReference type="InterPro" id="IPR036736">
    <property type="entry name" value="ACP-like_sf"/>
</dbReference>
<protein>
    <submittedName>
        <fullName evidence="4">NRPS-like protein biosynthetic cluster</fullName>
    </submittedName>
</protein>
<comment type="caution">
    <text evidence="4">The sequence shown here is derived from an EMBL/GenBank/DDBJ whole genome shotgun (WGS) entry which is preliminary data.</text>
</comment>
<evidence type="ECO:0000259" key="3">
    <source>
        <dbReference type="PROSITE" id="PS50075"/>
    </source>
</evidence>
<keyword evidence="5" id="KW-1185">Reference proteome</keyword>
<dbReference type="InterPro" id="IPR006162">
    <property type="entry name" value="Ppantetheine_attach_site"/>
</dbReference>
<dbReference type="InterPro" id="IPR000873">
    <property type="entry name" value="AMP-dep_synth/lig_dom"/>
</dbReference>
<dbReference type="InterPro" id="IPR013120">
    <property type="entry name" value="FAR_NAD-bd"/>
</dbReference>
<dbReference type="InterPro" id="IPR036291">
    <property type="entry name" value="NAD(P)-bd_dom_sf"/>
</dbReference>
<dbReference type="PANTHER" id="PTHR43439">
    <property type="entry name" value="PHENYLACETATE-COENZYME A LIGASE"/>
    <property type="match status" value="1"/>
</dbReference>
<dbReference type="InterPro" id="IPR020845">
    <property type="entry name" value="AMP-binding_CS"/>
</dbReference>
<reference evidence="4 5" key="1">
    <citation type="submission" date="2024-02" db="EMBL/GenBank/DDBJ databases">
        <title>De novo assembly and annotation of 12 fungi associated with fruit tree decline syndrome in Ontario, Canada.</title>
        <authorList>
            <person name="Sulman M."/>
            <person name="Ellouze W."/>
            <person name="Ilyukhin E."/>
        </authorList>
    </citation>
    <scope>NUCLEOTIDE SEQUENCE [LARGE SCALE GENOMIC DNA]</scope>
    <source>
        <strain evidence="4 5">M11/M66-122</strain>
    </source>
</reference>
<feature type="domain" description="Carrier" evidence="3">
    <location>
        <begin position="554"/>
        <end position="636"/>
    </location>
</feature>
<dbReference type="Gene3D" id="3.40.50.720">
    <property type="entry name" value="NAD(P)-binding Rossmann-like Domain"/>
    <property type="match status" value="1"/>
</dbReference>
<dbReference type="InterPro" id="IPR051414">
    <property type="entry name" value="Adenylate-forming_Reductase"/>
</dbReference>
<dbReference type="SUPFAM" id="SSF56801">
    <property type="entry name" value="Acetyl-CoA synthetase-like"/>
    <property type="match status" value="1"/>
</dbReference>
<dbReference type="SUPFAM" id="SSF47336">
    <property type="entry name" value="ACP-like"/>
    <property type="match status" value="1"/>
</dbReference>
<dbReference type="EMBL" id="JAKJXP020000110">
    <property type="protein sequence ID" value="KAK7745196.1"/>
    <property type="molecule type" value="Genomic_DNA"/>
</dbReference>
<dbReference type="Pfam" id="PF07993">
    <property type="entry name" value="NAD_binding_4"/>
    <property type="match status" value="1"/>
</dbReference>
<sequence>MSAAAPEDAGRRLLPRLLDEIALSDPHRVLFSLTKTQDPADGFQDIDAKTFARAVNRCSWYIERSLGRGQDFPTLTYMGPQDLVYPLLVLACVKTGYKLLLSSPRNTLEAHLSLFESTDCDVFLLPPRFPLPIIGQILAARKMRTLEVPTIQHWFEDRPRGEEEPPYPYTKTFAEARLDPLVVMHTSGSTGLPKPIVQTHGTYSPIDAFGALDAPSFVASTPGKRLYISFPLFHAAGIGMALGGSIYGRFTMVLASFPPSAEVVNAVHVHGNVQQSCLAPTTMVELARNPEYLDNLSRLELITYGGGPCPQAVGDQISARTRVLTAMGSTEAGAFPVQPCDREDWAYLRISPVLGHEFRRVSDELYEQVIVRDPALERYQGVFATFPDLQEWPMRDLYSKHPTKPDTWLYRGRVDDIVVFATGEKLNPLPLEGAIAANPAVRGALVAGLARFQASLLVEAVAPPTNEAEKEALLDAIWPSVQAANKETPSHGRIHRNMIIFTSADKPMLRAGKGTVQRRATLDLYAAELDALYKAAEELAGGPADRAADGGVTNSHDGVEDAVKSIISTSTDIDIQALPTDANLFELGMDSLQVTLIARELNRVLSARGRPQVVEARTVYSNPSLEALMAVMLDLVEGRSIKKTEGSEQKMRKLYDLHTADMPISARKAQPKPLDKFVVLLTGSTGSLGSYILDSLINDPRVYLVYCLTRGFGGSERQQKSQAERGLKPLPDKVKFLDADLPKSYFGLSTAVYRKLLSEVTDIIHNAWQVDFNLSVDSFANQIGVVRRFVNFSAHSHYDTQLFFVSSIGAVGNWSAASAARQRLETIPEKVYEDWRVPQAMGYGESKFVSERLLDAAAREADICTVVCRVGQIAGPTTAAGMWPKQEWLPSLVASSKALGKLPESLGMMKVIDWIPVDVLGRGIVELMANTNATRSTQASGGGTGAIVYHAVNPRQTTWAQLLPTVARHLEAPETKIQIVPLEEWVEALRVSASQDPDVARNPAVKILDFYEGLIGKGADMLRLDTKNAVGTSSALRDVGPVSDRWMENWLRQWGF</sequence>
<dbReference type="Gene3D" id="1.10.1200.10">
    <property type="entry name" value="ACP-like"/>
    <property type="match status" value="1"/>
</dbReference>